<dbReference type="EC" id="3.6.1.1" evidence="3"/>
<dbReference type="RefSeq" id="XP_040681673.1">
    <property type="nucleotide sequence ID" value="XM_040820185.1"/>
</dbReference>
<evidence type="ECO:0000313" key="7">
    <source>
        <dbReference type="EMBL" id="KHO00608.1"/>
    </source>
</evidence>
<dbReference type="SUPFAM" id="SSF50324">
    <property type="entry name" value="Inorganic pyrophosphatase"/>
    <property type="match status" value="1"/>
</dbReference>
<comment type="cofactor">
    <cofactor evidence="1">
        <name>Mg(2+)</name>
        <dbReference type="ChEBI" id="CHEBI:18420"/>
    </cofactor>
</comment>
<dbReference type="GO" id="GO:0004427">
    <property type="term" value="F:inorganic diphosphate phosphatase activity"/>
    <property type="evidence" value="ECO:0007669"/>
    <property type="project" value="UniProtKB-EC"/>
</dbReference>
<keyword evidence="4" id="KW-0479">Metal-binding</keyword>
<name>A0A0B2X4B9_METAS</name>
<evidence type="ECO:0000256" key="1">
    <source>
        <dbReference type="ARBA" id="ARBA00001946"/>
    </source>
</evidence>
<dbReference type="OrthoDB" id="1608002at2759"/>
<evidence type="ECO:0000256" key="6">
    <source>
        <dbReference type="ARBA" id="ARBA00022842"/>
    </source>
</evidence>
<dbReference type="PANTHER" id="PTHR10286">
    <property type="entry name" value="INORGANIC PYROPHOSPHATASE"/>
    <property type="match status" value="1"/>
</dbReference>
<proteinExistence type="inferred from homology"/>
<keyword evidence="6" id="KW-0460">Magnesium</keyword>
<evidence type="ECO:0000256" key="4">
    <source>
        <dbReference type="ARBA" id="ARBA00022723"/>
    </source>
</evidence>
<sequence>MASPASRSMHVRVKKPTFFPAAALIVLCLCCTQSRTSVQLLRMRVLEPLQAALVSLSAIRVAAQNNGSYTLREVGARNTIDWRVWLERDGSPISPWHDVPLYPDNKPGPVVNFVVEIPRWTDGKVETRRDEPLNPFFHDSRKNEPRFVESIWPHKSYPFAYGSIPQTWENKNVRDNYTGFVGDNDPVDLLDISSISPGYTGQVKQVKVLGGLAMIDDNTTDWKVIGVGVEDPLADRVNSIKDVETYRPGLIKALLYWITASQALSPPSPALGPRPRLSAQARRRVRSQLTPAGQYYKVVGGKGPNTIAGNDYVEARIMIAKIAESHGHWGDLLLGKEERGEISIWQTTDPRACGTYVKPGDATRRFGIPRKSKILPPAPRPAQYDRWYYLNESLSLITVPGDVVGV</sequence>
<dbReference type="InterPro" id="IPR008162">
    <property type="entry name" value="Pyrophosphatase"/>
</dbReference>
<evidence type="ECO:0000256" key="3">
    <source>
        <dbReference type="ARBA" id="ARBA00012146"/>
    </source>
</evidence>
<dbReference type="HOGENOM" id="CLU_040684_0_1_1"/>
<dbReference type="GeneID" id="63735841"/>
<dbReference type="InterPro" id="IPR036649">
    <property type="entry name" value="Pyrophosphatase_sf"/>
</dbReference>
<keyword evidence="5" id="KW-0378">Hydrolase</keyword>
<dbReference type="STRING" id="1081103.A0A0B2X4B9"/>
<gene>
    <name evidence="7" type="ORF">MAM_01386</name>
</gene>
<dbReference type="EMBL" id="AZHE01000002">
    <property type="protein sequence ID" value="KHO00608.1"/>
    <property type="molecule type" value="Genomic_DNA"/>
</dbReference>
<evidence type="ECO:0000256" key="5">
    <source>
        <dbReference type="ARBA" id="ARBA00022801"/>
    </source>
</evidence>
<dbReference type="Proteomes" id="UP000030816">
    <property type="component" value="Unassembled WGS sequence"/>
</dbReference>
<dbReference type="GO" id="GO:0005737">
    <property type="term" value="C:cytoplasm"/>
    <property type="evidence" value="ECO:0007669"/>
    <property type="project" value="InterPro"/>
</dbReference>
<dbReference type="Gene3D" id="3.90.80.10">
    <property type="entry name" value="Inorganic pyrophosphatase"/>
    <property type="match status" value="2"/>
</dbReference>
<organism evidence="7 8">
    <name type="scientific">Metarhizium album (strain ARSEF 1941)</name>
    <dbReference type="NCBI Taxonomy" id="1081103"/>
    <lineage>
        <taxon>Eukaryota</taxon>
        <taxon>Fungi</taxon>
        <taxon>Dikarya</taxon>
        <taxon>Ascomycota</taxon>
        <taxon>Pezizomycotina</taxon>
        <taxon>Sordariomycetes</taxon>
        <taxon>Hypocreomycetidae</taxon>
        <taxon>Hypocreales</taxon>
        <taxon>Clavicipitaceae</taxon>
        <taxon>Metarhizium</taxon>
    </lineage>
</organism>
<dbReference type="PROSITE" id="PS00387">
    <property type="entry name" value="PPASE"/>
    <property type="match status" value="1"/>
</dbReference>
<dbReference type="AlphaFoldDB" id="A0A0B2X4B9"/>
<evidence type="ECO:0000256" key="2">
    <source>
        <dbReference type="ARBA" id="ARBA00006220"/>
    </source>
</evidence>
<accession>A0A0B2X4B9</accession>
<reference evidence="7 8" key="1">
    <citation type="journal article" date="2014" name="Proc. Natl. Acad. Sci. U.S.A.">
        <title>Trajectory and genomic determinants of fungal-pathogen speciation and host adaptation.</title>
        <authorList>
            <person name="Hu X."/>
            <person name="Xiao G."/>
            <person name="Zheng P."/>
            <person name="Shang Y."/>
            <person name="Su Y."/>
            <person name="Zhang X."/>
            <person name="Liu X."/>
            <person name="Zhan S."/>
            <person name="St Leger R.J."/>
            <person name="Wang C."/>
        </authorList>
    </citation>
    <scope>NUCLEOTIDE SEQUENCE [LARGE SCALE GENOMIC DNA]</scope>
    <source>
        <strain evidence="7 8">ARSEF 1941</strain>
    </source>
</reference>
<dbReference type="GO" id="GO:0000287">
    <property type="term" value="F:magnesium ion binding"/>
    <property type="evidence" value="ECO:0007669"/>
    <property type="project" value="InterPro"/>
</dbReference>
<protein>
    <recommendedName>
        <fullName evidence="3">inorganic diphosphatase</fullName>
        <ecNumber evidence="3">3.6.1.1</ecNumber>
    </recommendedName>
</protein>
<comment type="similarity">
    <text evidence="2">Belongs to the PPase family.</text>
</comment>
<dbReference type="GO" id="GO:0006796">
    <property type="term" value="P:phosphate-containing compound metabolic process"/>
    <property type="evidence" value="ECO:0007669"/>
    <property type="project" value="InterPro"/>
</dbReference>
<evidence type="ECO:0000313" key="8">
    <source>
        <dbReference type="Proteomes" id="UP000030816"/>
    </source>
</evidence>
<keyword evidence="8" id="KW-1185">Reference proteome</keyword>
<dbReference type="Pfam" id="PF00719">
    <property type="entry name" value="Pyrophosphatase"/>
    <property type="match status" value="1"/>
</dbReference>
<comment type="caution">
    <text evidence="7">The sequence shown here is derived from an EMBL/GenBank/DDBJ whole genome shotgun (WGS) entry which is preliminary data.</text>
</comment>